<dbReference type="GO" id="GO:0019783">
    <property type="term" value="F:ubiquitin-like protein peptidase activity"/>
    <property type="evidence" value="ECO:0007669"/>
    <property type="project" value="UniProtKB-ARBA"/>
</dbReference>
<dbReference type="SUPFAM" id="SSF54001">
    <property type="entry name" value="Cysteine proteinases"/>
    <property type="match status" value="1"/>
</dbReference>
<evidence type="ECO:0000313" key="7">
    <source>
        <dbReference type="EMBL" id="GJJ09586.1"/>
    </source>
</evidence>
<keyword evidence="3" id="KW-0378">Hydrolase</keyword>
<feature type="transmembrane region" description="Helical" evidence="5">
    <location>
        <begin position="293"/>
        <end position="311"/>
    </location>
</feature>
<organism evidence="7 8">
    <name type="scientific">Clathrus columnatus</name>
    <dbReference type="NCBI Taxonomy" id="1419009"/>
    <lineage>
        <taxon>Eukaryota</taxon>
        <taxon>Fungi</taxon>
        <taxon>Dikarya</taxon>
        <taxon>Basidiomycota</taxon>
        <taxon>Agaricomycotina</taxon>
        <taxon>Agaricomycetes</taxon>
        <taxon>Phallomycetidae</taxon>
        <taxon>Phallales</taxon>
        <taxon>Clathraceae</taxon>
        <taxon>Clathrus</taxon>
    </lineage>
</organism>
<evidence type="ECO:0000313" key="8">
    <source>
        <dbReference type="Proteomes" id="UP001050691"/>
    </source>
</evidence>
<dbReference type="InterPro" id="IPR038765">
    <property type="entry name" value="Papain-like_cys_pep_sf"/>
</dbReference>
<dbReference type="PANTHER" id="PTHR34391:SF2">
    <property type="entry name" value="TRP C-TERMINAL DOMAIN-CONTAINING PROTEIN"/>
    <property type="match status" value="1"/>
</dbReference>
<proteinExistence type="inferred from homology"/>
<dbReference type="InterPro" id="IPR003653">
    <property type="entry name" value="Peptidase_C48_C"/>
</dbReference>
<name>A0AAV5A4L2_9AGAM</name>
<feature type="region of interest" description="Disordered" evidence="4">
    <location>
        <begin position="1"/>
        <end position="45"/>
    </location>
</feature>
<comment type="caution">
    <text evidence="7">The sequence shown here is derived from an EMBL/GenBank/DDBJ whole genome shotgun (WGS) entry which is preliminary data.</text>
</comment>
<keyword evidence="2" id="KW-0645">Protease</keyword>
<keyword evidence="5" id="KW-0472">Membrane</keyword>
<comment type="similarity">
    <text evidence="1">Belongs to the peptidase C48 family.</text>
</comment>
<keyword evidence="5" id="KW-0812">Transmembrane</keyword>
<feature type="domain" description="Ubiquitin-like protease family profile" evidence="6">
    <location>
        <begin position="619"/>
        <end position="811"/>
    </location>
</feature>
<reference evidence="7" key="1">
    <citation type="submission" date="2021-10" db="EMBL/GenBank/DDBJ databases">
        <title>De novo Genome Assembly of Clathrus columnatus (Basidiomycota, Fungi) Using Illumina and Nanopore Sequence Data.</title>
        <authorList>
            <person name="Ogiso-Tanaka E."/>
            <person name="Itagaki H."/>
            <person name="Hosoya T."/>
            <person name="Hosaka K."/>
        </authorList>
    </citation>
    <scope>NUCLEOTIDE SEQUENCE</scope>
    <source>
        <strain evidence="7">MO-923</strain>
    </source>
</reference>
<dbReference type="Gene3D" id="3.40.395.10">
    <property type="entry name" value="Adenoviral Proteinase, Chain A"/>
    <property type="match status" value="1"/>
</dbReference>
<evidence type="ECO:0000259" key="6">
    <source>
        <dbReference type="PROSITE" id="PS50600"/>
    </source>
</evidence>
<sequence length="847" mass="98554">MDFHHRSTYDNPSTSYLNEEIFDKPDLDEETDYAYPPRRQPDFYQNKLKPLYGDAKDQDDDVEFSASQQALRPAPVEKDSRSCFQRYLPSSLACRLYLLAVLIQTAIDVALEADILIQFHDVPSKADATNDSDNLQRLPVYLGIFALAQLFNGALLLYAGIQISEIRSIFPPNQTGVFSKVPITILTDIIPIVIGVAEIVYIGLGWKIYTEFGWKVYKLLGADRQIKKMYAQYQVFECMLKFDVFFWLGFSVQFIGLVLKRNDFEFGLTIAALPLSMLLLIQGHLAAKYESRWMMWSFLAGLVAGFAYFSYKRMTLLKRSATDAQFPPSIAHQNKRPMYAQSLPNREIIHDFHNEDLPEGHSLLNRWMLLIGDTVRAVKESLTNHHLPVNPGEYLPEAAIPLPSTPDPEPEPTTSSRPQLSIPSLDFELVDKSCTLDGNAHIPPPPSLTSSNSTQTADSVSTNSSTIGAHGQPPRMQYPKHNHVHLTQSVQDHNEKELERLKNRRLQYNEEWDMERTLLNAQKIVAEEAGDKFFKEWQTQTHLGKYRSDFDTFAIRPKKPRPLIPSFERLRATVRQRDKEINKRIRQATRLPTHLPQQIIEEVHLFRSKYDFSVQVAKEQVTHADLSRLDPRGPSLWLNDEIINFYGALLMQRAERYIVKKKDCATVRKGKEPEYLNIHYFNTFFWPKIEKGYKENRLNKWTKKFDIFSKDIILIPVNHRNIHWSLAAINLKKKRIESYDSVGEYHTKIYQKLRYYLQEEHTDKKKKPFDFTGWEDYYDEKMWYSHVFKETPQQENGYDCGVFTCQFMESLSRGVDNFPFDQSNMPYIRDRMTWEIGRSKLWGETDS</sequence>
<evidence type="ECO:0000256" key="4">
    <source>
        <dbReference type="SAM" id="MobiDB-lite"/>
    </source>
</evidence>
<dbReference type="Pfam" id="PF02902">
    <property type="entry name" value="Peptidase_C48"/>
    <property type="match status" value="1"/>
</dbReference>
<dbReference type="GO" id="GO:0008234">
    <property type="term" value="F:cysteine-type peptidase activity"/>
    <property type="evidence" value="ECO:0007669"/>
    <property type="project" value="InterPro"/>
</dbReference>
<feature type="transmembrane region" description="Helical" evidence="5">
    <location>
        <begin position="266"/>
        <end position="287"/>
    </location>
</feature>
<feature type="transmembrane region" description="Helical" evidence="5">
    <location>
        <begin position="140"/>
        <end position="161"/>
    </location>
</feature>
<gene>
    <name evidence="7" type="ORF">Clacol_003809</name>
</gene>
<evidence type="ECO:0000256" key="2">
    <source>
        <dbReference type="ARBA" id="ARBA00022670"/>
    </source>
</evidence>
<feature type="compositionally biased region" description="Polar residues" evidence="4">
    <location>
        <begin position="457"/>
        <end position="467"/>
    </location>
</feature>
<keyword evidence="8" id="KW-1185">Reference proteome</keyword>
<dbReference type="InterPro" id="IPR040410">
    <property type="entry name" value="UPF0658_Golgi"/>
</dbReference>
<dbReference type="AlphaFoldDB" id="A0AAV5A4L2"/>
<dbReference type="GO" id="GO:0005794">
    <property type="term" value="C:Golgi apparatus"/>
    <property type="evidence" value="ECO:0007669"/>
    <property type="project" value="TreeGrafter"/>
</dbReference>
<dbReference type="Proteomes" id="UP001050691">
    <property type="component" value="Unassembled WGS sequence"/>
</dbReference>
<evidence type="ECO:0000256" key="1">
    <source>
        <dbReference type="ARBA" id="ARBA00005234"/>
    </source>
</evidence>
<accession>A0AAV5A4L2</accession>
<dbReference type="PROSITE" id="PS50600">
    <property type="entry name" value="ULP_PROTEASE"/>
    <property type="match status" value="1"/>
</dbReference>
<evidence type="ECO:0000256" key="3">
    <source>
        <dbReference type="ARBA" id="ARBA00022801"/>
    </source>
</evidence>
<dbReference type="PANTHER" id="PTHR34391">
    <property type="entry name" value="UPF0658 GOLGI APPARATUS MEMBRANE PROTEIN C1952.10C-RELATED"/>
    <property type="match status" value="1"/>
</dbReference>
<keyword evidence="5" id="KW-1133">Transmembrane helix</keyword>
<evidence type="ECO:0000256" key="5">
    <source>
        <dbReference type="SAM" id="Phobius"/>
    </source>
</evidence>
<dbReference type="GO" id="GO:0006508">
    <property type="term" value="P:proteolysis"/>
    <property type="evidence" value="ECO:0007669"/>
    <property type="project" value="UniProtKB-KW"/>
</dbReference>
<protein>
    <recommendedName>
        <fullName evidence="6">Ubiquitin-like protease family profile domain-containing protein</fullName>
    </recommendedName>
</protein>
<feature type="region of interest" description="Disordered" evidence="4">
    <location>
        <begin position="435"/>
        <end position="478"/>
    </location>
</feature>
<dbReference type="EMBL" id="BPWL01000004">
    <property type="protein sequence ID" value="GJJ09586.1"/>
    <property type="molecule type" value="Genomic_DNA"/>
</dbReference>
<feature type="transmembrane region" description="Helical" evidence="5">
    <location>
        <begin position="181"/>
        <end position="204"/>
    </location>
</feature>
<feature type="transmembrane region" description="Helical" evidence="5">
    <location>
        <begin position="239"/>
        <end position="259"/>
    </location>
</feature>
<feature type="region of interest" description="Disordered" evidence="4">
    <location>
        <begin position="386"/>
        <end position="423"/>
    </location>
</feature>